<proteinExistence type="predicted"/>
<evidence type="ECO:0000313" key="2">
    <source>
        <dbReference type="Proteomes" id="UP001523543"/>
    </source>
</evidence>
<evidence type="ECO:0000313" key="1">
    <source>
        <dbReference type="EMBL" id="MCP1246999.1"/>
    </source>
</evidence>
<keyword evidence="2" id="KW-1185">Reference proteome</keyword>
<dbReference type="Proteomes" id="UP001523543">
    <property type="component" value="Unassembled WGS sequence"/>
</dbReference>
<gene>
    <name evidence="1" type="ORF">NKW54_13780</name>
</gene>
<organism evidence="1 2">
    <name type="scientific">Acetobacter cerevisiae</name>
    <dbReference type="NCBI Taxonomy" id="178900"/>
    <lineage>
        <taxon>Bacteria</taxon>
        <taxon>Pseudomonadati</taxon>
        <taxon>Pseudomonadota</taxon>
        <taxon>Alphaproteobacteria</taxon>
        <taxon>Acetobacterales</taxon>
        <taxon>Acetobacteraceae</taxon>
        <taxon>Acetobacter</taxon>
    </lineage>
</organism>
<dbReference type="EMBL" id="JAMYZR010000041">
    <property type="protein sequence ID" value="MCP1246999.1"/>
    <property type="molecule type" value="Genomic_DNA"/>
</dbReference>
<reference evidence="1 2" key="1">
    <citation type="submission" date="2022-06" db="EMBL/GenBank/DDBJ databases">
        <title>Acetobacer genomes from food samples.</title>
        <authorList>
            <person name="Sombolestani A."/>
        </authorList>
    </citation>
    <scope>NUCLEOTIDE SEQUENCE [LARGE SCALE GENOMIC DNA]</scope>
    <source>
        <strain evidence="1 2">R-83281</strain>
    </source>
</reference>
<name>A0ABT1EXA9_9PROT</name>
<protein>
    <submittedName>
        <fullName evidence="1">Uncharacterized protein</fullName>
    </submittedName>
</protein>
<comment type="caution">
    <text evidence="1">The sequence shown here is derived from an EMBL/GenBank/DDBJ whole genome shotgun (WGS) entry which is preliminary data.</text>
</comment>
<sequence>MYIPLSDIMLPQQITNLSSFQEEVGIKIYDSITKYGAALSFLLGDDIAGRNVREILKSFQWNFDEDHFERLGWREFSAQIPLNSEEIELADIFRDAAAYALQGCVPQRIGTTLSDRKYWITQLIAKVEDGMAFDQIFLGKHYSYLWAAVLARGAIDLETPRAPLEGLRLLGGLSLQAMRNAISNDGVFHPDHRQTVPAEEARQWIAHRRSFCVSRWKNLVDDQYLEDVRDEAITEDGKIRVPQATEGDLFIPEKIMRSSRGKRSLTITIGAKGHERQFSNYYEALQALSEEEIARWRRPNAQGHWGIVRGRGAWVVVSKAEIDRQIEGRKKTLLS</sequence>
<dbReference type="RefSeq" id="WP_253551001.1">
    <property type="nucleotide sequence ID" value="NZ_JAMYZR010000041.1"/>
</dbReference>
<accession>A0ABT1EXA9</accession>